<keyword evidence="4" id="KW-1185">Reference proteome</keyword>
<name>A0ABV7P7I6_9PSEU</name>
<gene>
    <name evidence="3" type="ORF">ACFOSH_33725</name>
</gene>
<evidence type="ECO:0000256" key="1">
    <source>
        <dbReference type="ARBA" id="ARBA00006484"/>
    </source>
</evidence>
<evidence type="ECO:0000256" key="2">
    <source>
        <dbReference type="ARBA" id="ARBA00023002"/>
    </source>
</evidence>
<protein>
    <submittedName>
        <fullName evidence="3">SDR family oxidoreductase</fullName>
    </submittedName>
</protein>
<dbReference type="PANTHER" id="PTHR24321">
    <property type="entry name" value="DEHYDROGENASES, SHORT CHAIN"/>
    <property type="match status" value="1"/>
</dbReference>
<dbReference type="PRINTS" id="PR00081">
    <property type="entry name" value="GDHRDH"/>
</dbReference>
<dbReference type="Pfam" id="PF13561">
    <property type="entry name" value="adh_short_C2"/>
    <property type="match status" value="1"/>
</dbReference>
<dbReference type="InterPro" id="IPR036291">
    <property type="entry name" value="NAD(P)-bd_dom_sf"/>
</dbReference>
<dbReference type="Gene3D" id="3.40.50.720">
    <property type="entry name" value="NAD(P)-binding Rossmann-like Domain"/>
    <property type="match status" value="1"/>
</dbReference>
<organism evidence="3 4">
    <name type="scientific">Amycolatopsis speibonae</name>
    <dbReference type="NCBI Taxonomy" id="1450224"/>
    <lineage>
        <taxon>Bacteria</taxon>
        <taxon>Bacillati</taxon>
        <taxon>Actinomycetota</taxon>
        <taxon>Actinomycetes</taxon>
        <taxon>Pseudonocardiales</taxon>
        <taxon>Pseudonocardiaceae</taxon>
        <taxon>Amycolatopsis</taxon>
    </lineage>
</organism>
<dbReference type="EMBL" id="JBHRWK010000064">
    <property type="protein sequence ID" value="MFC3454422.1"/>
    <property type="molecule type" value="Genomic_DNA"/>
</dbReference>
<evidence type="ECO:0000313" key="4">
    <source>
        <dbReference type="Proteomes" id="UP001595645"/>
    </source>
</evidence>
<proteinExistence type="inferred from homology"/>
<evidence type="ECO:0000313" key="3">
    <source>
        <dbReference type="EMBL" id="MFC3454422.1"/>
    </source>
</evidence>
<dbReference type="SUPFAM" id="SSF51735">
    <property type="entry name" value="NAD(P)-binding Rossmann-fold domains"/>
    <property type="match status" value="1"/>
</dbReference>
<dbReference type="InterPro" id="IPR002347">
    <property type="entry name" value="SDR_fam"/>
</dbReference>
<accession>A0ABV7P7I6</accession>
<dbReference type="RefSeq" id="WP_378243914.1">
    <property type="nucleotide sequence ID" value="NZ_JBHRWK010000064.1"/>
</dbReference>
<comment type="caution">
    <text evidence="3">The sequence shown here is derived from an EMBL/GenBank/DDBJ whole genome shotgun (WGS) entry which is preliminary data.</text>
</comment>
<reference evidence="4" key="1">
    <citation type="journal article" date="2019" name="Int. J. Syst. Evol. Microbiol.">
        <title>The Global Catalogue of Microorganisms (GCM) 10K type strain sequencing project: providing services to taxonomists for standard genome sequencing and annotation.</title>
        <authorList>
            <consortium name="The Broad Institute Genomics Platform"/>
            <consortium name="The Broad Institute Genome Sequencing Center for Infectious Disease"/>
            <person name="Wu L."/>
            <person name="Ma J."/>
        </authorList>
    </citation>
    <scope>NUCLEOTIDE SEQUENCE [LARGE SCALE GENOMIC DNA]</scope>
    <source>
        <strain evidence="4">CGMCC 4.7676</strain>
    </source>
</reference>
<keyword evidence="2" id="KW-0560">Oxidoreductase</keyword>
<dbReference type="PANTHER" id="PTHR24321:SF8">
    <property type="entry name" value="ESTRADIOL 17-BETA-DEHYDROGENASE 8-RELATED"/>
    <property type="match status" value="1"/>
</dbReference>
<dbReference type="Pfam" id="PF00106">
    <property type="entry name" value="adh_short"/>
    <property type="match status" value="1"/>
</dbReference>
<dbReference type="Proteomes" id="UP001595645">
    <property type="component" value="Unassembled WGS sequence"/>
</dbReference>
<comment type="similarity">
    <text evidence="1">Belongs to the short-chain dehydrogenases/reductases (SDR) family.</text>
</comment>
<sequence>MSRTIVVTGAASGIGQATARLLRDQGDRVLGVDLRGTEIEADLSTAEGRTEAAEWITEQCGGTLDALVACAGVATPGETMVRVNFFGTTELVTALQPLLAKSDAPRIAVTGSISGTQPVDPDLVAALLSGDEDAAVGRCAPLLETGSGHRIYPSTKSALAQWARRLAIAPGYADAGIPLNVVAPGVVLTPMSAPLFEDARMREAMATAVPMPLNGHAAPEDLAEVFGFLISPANTHVTGQVVYVDGGAEVTVRGPEVF</sequence>